<accession>A0A9D1HBY1</accession>
<proteinExistence type="predicted"/>
<dbReference type="EMBL" id="DVLX01000027">
    <property type="protein sequence ID" value="HIT99113.1"/>
    <property type="molecule type" value="Genomic_DNA"/>
</dbReference>
<dbReference type="AlphaFoldDB" id="A0A9D1HBY1"/>
<dbReference type="Gene3D" id="2.30.31.70">
    <property type="match status" value="1"/>
</dbReference>
<evidence type="ECO:0000259" key="1">
    <source>
        <dbReference type="Pfam" id="PF02229"/>
    </source>
</evidence>
<comment type="caution">
    <text evidence="2">The sequence shown here is derived from an EMBL/GenBank/DDBJ whole genome shotgun (WGS) entry which is preliminary data.</text>
</comment>
<sequence length="90" mass="10415">MADRDVTFEIVENIGIIASYATGWNKELNLVSWNGGAVKYDIRDWDPAHEHMSRGVTLHEKEMRTVIELLRKRRTPGRVSEDCEDTQEVQ</sequence>
<reference evidence="2" key="1">
    <citation type="submission" date="2020-10" db="EMBL/GenBank/DDBJ databases">
        <authorList>
            <person name="Gilroy R."/>
        </authorList>
    </citation>
    <scope>NUCLEOTIDE SEQUENCE</scope>
    <source>
        <strain evidence="2">CHK176-22527</strain>
    </source>
</reference>
<evidence type="ECO:0000313" key="3">
    <source>
        <dbReference type="Proteomes" id="UP000824159"/>
    </source>
</evidence>
<gene>
    <name evidence="2" type="ORF">IAD12_02535</name>
</gene>
<organism evidence="2 3">
    <name type="scientific">Candidatus Allocopromorpha excrementavium</name>
    <dbReference type="NCBI Taxonomy" id="2840741"/>
    <lineage>
        <taxon>Bacteria</taxon>
        <taxon>Bacillati</taxon>
        <taxon>Bacillota</taxon>
        <taxon>Clostridia</taxon>
        <taxon>Eubacteriales</taxon>
        <taxon>Eubacteriaceae</taxon>
        <taxon>Eubacteriaceae incertae sedis</taxon>
        <taxon>Candidatus Allocopromorpha</taxon>
    </lineage>
</organism>
<protein>
    <recommendedName>
        <fullName evidence="1">Transcriptional coactivator p15 (PC4) C-terminal domain-containing protein</fullName>
    </recommendedName>
</protein>
<feature type="domain" description="Transcriptional coactivator p15 (PC4) C-terminal" evidence="1">
    <location>
        <begin position="22"/>
        <end position="68"/>
    </location>
</feature>
<dbReference type="GO" id="GO:0003677">
    <property type="term" value="F:DNA binding"/>
    <property type="evidence" value="ECO:0007669"/>
    <property type="project" value="InterPro"/>
</dbReference>
<dbReference type="Pfam" id="PF02229">
    <property type="entry name" value="PC4"/>
    <property type="match status" value="1"/>
</dbReference>
<reference evidence="2" key="2">
    <citation type="journal article" date="2021" name="PeerJ">
        <title>Extensive microbial diversity within the chicken gut microbiome revealed by metagenomics and culture.</title>
        <authorList>
            <person name="Gilroy R."/>
            <person name="Ravi A."/>
            <person name="Getino M."/>
            <person name="Pursley I."/>
            <person name="Horton D.L."/>
            <person name="Alikhan N.F."/>
            <person name="Baker D."/>
            <person name="Gharbi K."/>
            <person name="Hall N."/>
            <person name="Watson M."/>
            <person name="Adriaenssens E.M."/>
            <person name="Foster-Nyarko E."/>
            <person name="Jarju S."/>
            <person name="Secka A."/>
            <person name="Antonio M."/>
            <person name="Oren A."/>
            <person name="Chaudhuri R.R."/>
            <person name="La Ragione R."/>
            <person name="Hildebrand F."/>
            <person name="Pallen M.J."/>
        </authorList>
    </citation>
    <scope>NUCLEOTIDE SEQUENCE</scope>
    <source>
        <strain evidence="2">CHK176-22527</strain>
    </source>
</reference>
<evidence type="ECO:0000313" key="2">
    <source>
        <dbReference type="EMBL" id="HIT99113.1"/>
    </source>
</evidence>
<dbReference type="GO" id="GO:0006355">
    <property type="term" value="P:regulation of DNA-templated transcription"/>
    <property type="evidence" value="ECO:0007669"/>
    <property type="project" value="InterPro"/>
</dbReference>
<dbReference type="InterPro" id="IPR003173">
    <property type="entry name" value="PC4_C"/>
</dbReference>
<dbReference type="Proteomes" id="UP000824159">
    <property type="component" value="Unassembled WGS sequence"/>
</dbReference>
<name>A0A9D1HBY1_9FIRM</name>